<evidence type="ECO:0000313" key="3">
    <source>
        <dbReference type="Proteomes" id="UP001597051"/>
    </source>
</evidence>
<name>A0ABW3J4H1_9FLAO</name>
<accession>A0ABW3J4H1</accession>
<feature type="transmembrane region" description="Helical" evidence="1">
    <location>
        <begin position="104"/>
        <end position="124"/>
    </location>
</feature>
<dbReference type="RefSeq" id="WP_379758706.1">
    <property type="nucleotide sequence ID" value="NZ_JBHSYB010000065.1"/>
</dbReference>
<keyword evidence="1" id="KW-1133">Transmembrane helix</keyword>
<keyword evidence="1" id="KW-0472">Membrane</keyword>
<sequence>MFGHLKYNSTQKTIIKDCIDTNKEEYEKWFFNNLLYPLLVILISVLLVGLVKKDFEKVIEYALNGSLSLIGINVLFAMSSYLFRAKNFEKDELKSDVLNLSSKLSDWKGVLIVLGTILYVLPTLYPSNSVIFRIATFIFTIVIMGLSINISSKMFMIRDDFYQKTYNLEETYDKSLRAETEDIHGKKWK</sequence>
<reference evidence="3" key="1">
    <citation type="journal article" date="2019" name="Int. J. Syst. Evol. Microbiol.">
        <title>The Global Catalogue of Microorganisms (GCM) 10K type strain sequencing project: providing services to taxonomists for standard genome sequencing and annotation.</title>
        <authorList>
            <consortium name="The Broad Institute Genomics Platform"/>
            <consortium name="The Broad Institute Genome Sequencing Center for Infectious Disease"/>
            <person name="Wu L."/>
            <person name="Ma J."/>
        </authorList>
    </citation>
    <scope>NUCLEOTIDE SEQUENCE [LARGE SCALE GENOMIC DNA]</scope>
    <source>
        <strain evidence="3">CECT 7649</strain>
    </source>
</reference>
<evidence type="ECO:0000313" key="2">
    <source>
        <dbReference type="EMBL" id="MFD0985174.1"/>
    </source>
</evidence>
<dbReference type="EMBL" id="JBHTIZ010000044">
    <property type="protein sequence ID" value="MFD0985174.1"/>
    <property type="molecule type" value="Genomic_DNA"/>
</dbReference>
<proteinExistence type="predicted"/>
<gene>
    <name evidence="2" type="ORF">ACFQ0S_11890</name>
</gene>
<protein>
    <submittedName>
        <fullName evidence="2">Uncharacterized protein</fullName>
    </submittedName>
</protein>
<keyword evidence="1" id="KW-0812">Transmembrane</keyword>
<dbReference type="Proteomes" id="UP001597051">
    <property type="component" value="Unassembled WGS sequence"/>
</dbReference>
<feature type="transmembrane region" description="Helical" evidence="1">
    <location>
        <begin position="63"/>
        <end position="83"/>
    </location>
</feature>
<keyword evidence="3" id="KW-1185">Reference proteome</keyword>
<organism evidence="2 3">
    <name type="scientific">Flavobacterium myungsuense</name>
    <dbReference type="NCBI Taxonomy" id="651823"/>
    <lineage>
        <taxon>Bacteria</taxon>
        <taxon>Pseudomonadati</taxon>
        <taxon>Bacteroidota</taxon>
        <taxon>Flavobacteriia</taxon>
        <taxon>Flavobacteriales</taxon>
        <taxon>Flavobacteriaceae</taxon>
        <taxon>Flavobacterium</taxon>
    </lineage>
</organism>
<feature type="transmembrane region" description="Helical" evidence="1">
    <location>
        <begin position="130"/>
        <end position="148"/>
    </location>
</feature>
<comment type="caution">
    <text evidence="2">The sequence shown here is derived from an EMBL/GenBank/DDBJ whole genome shotgun (WGS) entry which is preliminary data.</text>
</comment>
<feature type="transmembrane region" description="Helical" evidence="1">
    <location>
        <begin position="33"/>
        <end position="51"/>
    </location>
</feature>
<evidence type="ECO:0000256" key="1">
    <source>
        <dbReference type="SAM" id="Phobius"/>
    </source>
</evidence>